<evidence type="ECO:0000256" key="1">
    <source>
        <dbReference type="ARBA" id="ARBA00002074"/>
    </source>
</evidence>
<keyword evidence="9" id="KW-0611">Plant defense</keyword>
<dbReference type="InterPro" id="IPR027417">
    <property type="entry name" value="P-loop_NTPase"/>
</dbReference>
<keyword evidence="10" id="KW-0067">ATP-binding</keyword>
<comment type="function">
    <text evidence="1">Confers resistance to late blight (Phytophthora infestans) races carrying the avirulence gene Avr1. Resistance proteins guard the plant against pathogens that contain an appropriate avirulence protein via an indirect interaction with this avirulence protein. That triggers a defense system including the hypersensitive response, which restricts the pathogen growth.</text>
</comment>
<dbReference type="Gene3D" id="3.40.50.300">
    <property type="entry name" value="P-loop containing nucleotide triphosphate hydrolases"/>
    <property type="match status" value="1"/>
</dbReference>
<evidence type="ECO:0000259" key="11">
    <source>
        <dbReference type="Pfam" id="PF00931"/>
    </source>
</evidence>
<dbReference type="InterPro" id="IPR036388">
    <property type="entry name" value="WH-like_DNA-bd_sf"/>
</dbReference>
<feature type="domain" description="Disease resistance R13L4/SHOC-2-like LRR" evidence="13">
    <location>
        <begin position="690"/>
        <end position="967"/>
    </location>
</feature>
<evidence type="ECO:0000256" key="4">
    <source>
        <dbReference type="ARBA" id="ARBA00022490"/>
    </source>
</evidence>
<name>A0AAE1X033_9LAMI</name>
<comment type="subcellular location">
    <subcellularLocation>
        <location evidence="2">Cytoplasm</location>
    </subcellularLocation>
</comment>
<keyword evidence="5" id="KW-0433">Leucine-rich repeat</keyword>
<comment type="similarity">
    <text evidence="3">Belongs to the disease resistance NB-LRR family.</text>
</comment>
<keyword evidence="4" id="KW-0963">Cytoplasm</keyword>
<evidence type="ECO:0000313" key="15">
    <source>
        <dbReference type="Proteomes" id="UP001289374"/>
    </source>
</evidence>
<evidence type="ECO:0000313" key="14">
    <source>
        <dbReference type="EMBL" id="KAK4402478.1"/>
    </source>
</evidence>
<dbReference type="GO" id="GO:0005737">
    <property type="term" value="C:cytoplasm"/>
    <property type="evidence" value="ECO:0007669"/>
    <property type="project" value="UniProtKB-SubCell"/>
</dbReference>
<reference evidence="14" key="1">
    <citation type="submission" date="2020-06" db="EMBL/GenBank/DDBJ databases">
        <authorList>
            <person name="Li T."/>
            <person name="Hu X."/>
            <person name="Zhang T."/>
            <person name="Song X."/>
            <person name="Zhang H."/>
            <person name="Dai N."/>
            <person name="Sheng W."/>
            <person name="Hou X."/>
            <person name="Wei L."/>
        </authorList>
    </citation>
    <scope>NUCLEOTIDE SEQUENCE</scope>
    <source>
        <strain evidence="14">K16</strain>
        <tissue evidence="14">Leaf</tissue>
    </source>
</reference>
<dbReference type="Gene3D" id="1.10.8.430">
    <property type="entry name" value="Helical domain of apoptotic protease-activating factors"/>
    <property type="match status" value="1"/>
</dbReference>
<dbReference type="EMBL" id="JACGWL010000005">
    <property type="protein sequence ID" value="KAK4402478.1"/>
    <property type="molecule type" value="Genomic_DNA"/>
</dbReference>
<dbReference type="Pfam" id="PF23598">
    <property type="entry name" value="LRR_14"/>
    <property type="match status" value="1"/>
</dbReference>
<accession>A0AAE1X033</accession>
<dbReference type="PANTHER" id="PTHR23155:SF1152">
    <property type="entry name" value="AAA+ ATPASE DOMAIN-CONTAINING PROTEIN"/>
    <property type="match status" value="1"/>
</dbReference>
<dbReference type="InterPro" id="IPR002182">
    <property type="entry name" value="NB-ARC"/>
</dbReference>
<keyword evidence="8" id="KW-0547">Nucleotide-binding</keyword>
<evidence type="ECO:0000256" key="9">
    <source>
        <dbReference type="ARBA" id="ARBA00022821"/>
    </source>
</evidence>
<evidence type="ECO:0000256" key="3">
    <source>
        <dbReference type="ARBA" id="ARBA00008894"/>
    </source>
</evidence>
<feature type="domain" description="Disease resistance protein winged helix" evidence="12">
    <location>
        <begin position="568"/>
        <end position="638"/>
    </location>
</feature>
<dbReference type="GO" id="GO:0043531">
    <property type="term" value="F:ADP binding"/>
    <property type="evidence" value="ECO:0007669"/>
    <property type="project" value="InterPro"/>
</dbReference>
<dbReference type="AlphaFoldDB" id="A0AAE1X033"/>
<dbReference type="Gene3D" id="1.10.10.10">
    <property type="entry name" value="Winged helix-like DNA-binding domain superfamily/Winged helix DNA-binding domain"/>
    <property type="match status" value="1"/>
</dbReference>
<dbReference type="Gene3D" id="3.80.10.10">
    <property type="entry name" value="Ribonuclease Inhibitor"/>
    <property type="match status" value="1"/>
</dbReference>
<keyword evidence="7" id="KW-0677">Repeat</keyword>
<evidence type="ECO:0000256" key="10">
    <source>
        <dbReference type="ARBA" id="ARBA00022840"/>
    </source>
</evidence>
<keyword evidence="15" id="KW-1185">Reference proteome</keyword>
<dbReference type="Pfam" id="PF00931">
    <property type="entry name" value="NB-ARC"/>
    <property type="match status" value="1"/>
</dbReference>
<dbReference type="PRINTS" id="PR00364">
    <property type="entry name" value="DISEASERSIST"/>
</dbReference>
<dbReference type="InterPro" id="IPR032675">
    <property type="entry name" value="LRR_dom_sf"/>
</dbReference>
<evidence type="ECO:0000256" key="2">
    <source>
        <dbReference type="ARBA" id="ARBA00004496"/>
    </source>
</evidence>
<evidence type="ECO:0000256" key="5">
    <source>
        <dbReference type="ARBA" id="ARBA00022614"/>
    </source>
</evidence>
<comment type="caution">
    <text evidence="14">The sequence shown here is derived from an EMBL/GenBank/DDBJ whole genome shotgun (WGS) entry which is preliminary data.</text>
</comment>
<dbReference type="Gene3D" id="1.20.5.4130">
    <property type="match status" value="1"/>
</dbReference>
<dbReference type="SUPFAM" id="SSF52540">
    <property type="entry name" value="P-loop containing nucleoside triphosphate hydrolases"/>
    <property type="match status" value="1"/>
</dbReference>
<proteinExistence type="inferred from homology"/>
<protein>
    <submittedName>
        <fullName evidence="14">Disease resistance protein RPP13</fullName>
    </submittedName>
</protein>
<dbReference type="FunFam" id="1.10.10.10:FF:000322">
    <property type="entry name" value="Probable disease resistance protein At1g63360"/>
    <property type="match status" value="1"/>
</dbReference>
<organism evidence="14 15">
    <name type="scientific">Sesamum angolense</name>
    <dbReference type="NCBI Taxonomy" id="2727404"/>
    <lineage>
        <taxon>Eukaryota</taxon>
        <taxon>Viridiplantae</taxon>
        <taxon>Streptophyta</taxon>
        <taxon>Embryophyta</taxon>
        <taxon>Tracheophyta</taxon>
        <taxon>Spermatophyta</taxon>
        <taxon>Magnoliopsida</taxon>
        <taxon>eudicotyledons</taxon>
        <taxon>Gunneridae</taxon>
        <taxon>Pentapetalae</taxon>
        <taxon>asterids</taxon>
        <taxon>lamiids</taxon>
        <taxon>Lamiales</taxon>
        <taxon>Pedaliaceae</taxon>
        <taxon>Sesamum</taxon>
    </lineage>
</organism>
<dbReference type="PANTHER" id="PTHR23155">
    <property type="entry name" value="DISEASE RESISTANCE PROTEIN RP"/>
    <property type="match status" value="1"/>
</dbReference>
<evidence type="ECO:0000256" key="7">
    <source>
        <dbReference type="ARBA" id="ARBA00022737"/>
    </source>
</evidence>
<keyword evidence="6" id="KW-0381">Hypersensitive response</keyword>
<gene>
    <name evidence="14" type="ORF">Sango_0988500</name>
</gene>
<dbReference type="Proteomes" id="UP001289374">
    <property type="component" value="Unassembled WGS sequence"/>
</dbReference>
<dbReference type="InterPro" id="IPR058922">
    <property type="entry name" value="WHD_DRP"/>
</dbReference>
<evidence type="ECO:0000259" key="13">
    <source>
        <dbReference type="Pfam" id="PF23598"/>
    </source>
</evidence>
<evidence type="ECO:0000259" key="12">
    <source>
        <dbReference type="Pfam" id="PF23559"/>
    </source>
</evidence>
<sequence length="1029" mass="118555">MAFAALISLKYTIKKFVQSDFERAYEEGLMSILEQLNTARQIYSSYYDSKRLKDVGGKMREVICRLEDLFEESVIFLEDKEEKEEINFYARNLKEMKEELSTHSFCTQQLQHPPIAQTIVKPRQLHSQDVFFSNPSCLLNMMLPLSVRPIPLKEENGHIPHNLKRSKENGVPTPSHFFSNFFLLFPPEIIRLAYKEVESLHQLFSLEDGNNIRVTAALEREIREAAWRLEDVLESLQVSNQHFLPQSQHLHGAEMSCLEEEINLFTQRGRKIEEQLNNASARPEEDENAAVSSGIVQFCEEKTKMVGLDDELRNVKKAIIHHKGSSEDSKRKVVSIVGMAGIGKTALARKVYDDIFISTAFDFKYWLTVGPEFSTKEITRGVLNAMGLMFDKIRTGGDKELAKFAYTSLERKRYLIVLDDIWNTQVWDELGMFFPNNSNGSSVLMTTRLHEVATYASSDAIIEKCFLTEEESWLLLRRKVFSEEHLCPRQLEDAGKKIAKKCEGLPLAINALGKHLSKAERKPEYWDRVAEKESSVIIGADEEATKALYLSYKYLPHHLKACFLYMGVFPLDFEIHTSKVINLWCAEGFLERNSHKSLENIARECLRSLVFKSVVLLREPSSNGTIKTCKVHSVFWHLCNREAGKDEFFHIMNSNANQSIESQRRLCIHNNTLFGIKDVRSSMESVSNARSLLCTGLHHEYPVPKCMDFSLLRVLDALTVRFYEFPIEVVKLIKLRYLAFTYNGKLPASISNLRHLQYLIVQQYLHILSSEARRSYLPMEIWDMKELRHLQVMGSDLPDPTSDAFLLNLSTLLGVSAHSCTYKVFERIPNLNKLGVQMELALDVDEPLCCFKHLSSLHKLESLKWSVANPNLQLVVPAASVPIFPPGLKKLTLSGLGFPWEYTSTIAELENLEVLKLQCYAFQGQVWDTEWFIFPKLRFLLIEDTDLEDWYVKSLWRFPSLERLIFRHCYKLKEISNKIGDIECLKMIELDDCNPSLVASTKRWADKVPRRRKLQVCVKSSEDDRKSKS</sequence>
<dbReference type="InterPro" id="IPR042197">
    <property type="entry name" value="Apaf_helical"/>
</dbReference>
<dbReference type="GO" id="GO:0005524">
    <property type="term" value="F:ATP binding"/>
    <property type="evidence" value="ECO:0007669"/>
    <property type="project" value="UniProtKB-KW"/>
</dbReference>
<reference evidence="14" key="2">
    <citation type="journal article" date="2024" name="Plant">
        <title>Genomic evolution and insights into agronomic trait innovations of Sesamum species.</title>
        <authorList>
            <person name="Miao H."/>
            <person name="Wang L."/>
            <person name="Qu L."/>
            <person name="Liu H."/>
            <person name="Sun Y."/>
            <person name="Le M."/>
            <person name="Wang Q."/>
            <person name="Wei S."/>
            <person name="Zheng Y."/>
            <person name="Lin W."/>
            <person name="Duan Y."/>
            <person name="Cao H."/>
            <person name="Xiong S."/>
            <person name="Wang X."/>
            <person name="Wei L."/>
            <person name="Li C."/>
            <person name="Ma Q."/>
            <person name="Ju M."/>
            <person name="Zhao R."/>
            <person name="Li G."/>
            <person name="Mu C."/>
            <person name="Tian Q."/>
            <person name="Mei H."/>
            <person name="Zhang T."/>
            <person name="Gao T."/>
            <person name="Zhang H."/>
        </authorList>
    </citation>
    <scope>NUCLEOTIDE SEQUENCE</scope>
    <source>
        <strain evidence="14">K16</strain>
    </source>
</reference>
<feature type="domain" description="NB-ARC" evidence="11">
    <location>
        <begin position="326"/>
        <end position="484"/>
    </location>
</feature>
<evidence type="ECO:0000256" key="6">
    <source>
        <dbReference type="ARBA" id="ARBA00022667"/>
    </source>
</evidence>
<dbReference type="SUPFAM" id="SSF52058">
    <property type="entry name" value="L domain-like"/>
    <property type="match status" value="1"/>
</dbReference>
<dbReference type="FunFam" id="3.40.50.300:FF:001091">
    <property type="entry name" value="Probable disease resistance protein At1g61300"/>
    <property type="match status" value="1"/>
</dbReference>
<dbReference type="InterPro" id="IPR055414">
    <property type="entry name" value="LRR_R13L4/SHOC2-like"/>
</dbReference>
<dbReference type="GO" id="GO:0009626">
    <property type="term" value="P:plant-type hypersensitive response"/>
    <property type="evidence" value="ECO:0007669"/>
    <property type="project" value="UniProtKB-KW"/>
</dbReference>
<dbReference type="GO" id="GO:0051607">
    <property type="term" value="P:defense response to virus"/>
    <property type="evidence" value="ECO:0007669"/>
    <property type="project" value="UniProtKB-ARBA"/>
</dbReference>
<dbReference type="InterPro" id="IPR044974">
    <property type="entry name" value="Disease_R_plants"/>
</dbReference>
<evidence type="ECO:0000256" key="8">
    <source>
        <dbReference type="ARBA" id="ARBA00022741"/>
    </source>
</evidence>
<dbReference type="Pfam" id="PF23559">
    <property type="entry name" value="WHD_DRP"/>
    <property type="match status" value="1"/>
</dbReference>